<dbReference type="STRING" id="6280.A0A0N4TGY8"/>
<reference evidence="3" key="1">
    <citation type="submission" date="2017-02" db="UniProtKB">
        <authorList>
            <consortium name="WormBaseParasite"/>
        </authorList>
    </citation>
    <scope>IDENTIFICATION</scope>
</reference>
<dbReference type="AlphaFoldDB" id="A0A0N4TGY8"/>
<name>A0A0N4TGY8_BRUPA</name>
<evidence type="ECO:0000313" key="1">
    <source>
        <dbReference type="EMBL" id="VDN88624.1"/>
    </source>
</evidence>
<protein>
    <submittedName>
        <fullName evidence="1 3">Uncharacterized protein</fullName>
    </submittedName>
</protein>
<organism evidence="3">
    <name type="scientific">Brugia pahangi</name>
    <name type="common">Filarial nematode worm</name>
    <dbReference type="NCBI Taxonomy" id="6280"/>
    <lineage>
        <taxon>Eukaryota</taxon>
        <taxon>Metazoa</taxon>
        <taxon>Ecdysozoa</taxon>
        <taxon>Nematoda</taxon>
        <taxon>Chromadorea</taxon>
        <taxon>Rhabditida</taxon>
        <taxon>Spirurina</taxon>
        <taxon>Spiruromorpha</taxon>
        <taxon>Filarioidea</taxon>
        <taxon>Onchocercidae</taxon>
        <taxon>Brugia</taxon>
    </lineage>
</organism>
<proteinExistence type="predicted"/>
<keyword evidence="2" id="KW-1185">Reference proteome</keyword>
<accession>A0A0N4TGY8</accession>
<evidence type="ECO:0000313" key="3">
    <source>
        <dbReference type="WBParaSite" id="BPAG_0000747601-mRNA-1"/>
    </source>
</evidence>
<sequence length="83" mass="9986">MKIVHVWPNVRILVLGNLRAEGTYWEPIRFKPINVTEYAKERDTITSRHKRSNQHCSFIQSNNLCHYQTKRQIKWLILINLII</sequence>
<dbReference type="Proteomes" id="UP000278627">
    <property type="component" value="Unassembled WGS sequence"/>
</dbReference>
<gene>
    <name evidence="1" type="ORF">BPAG_LOCUS7438</name>
</gene>
<dbReference type="EMBL" id="UZAD01008448">
    <property type="protein sequence ID" value="VDN88624.1"/>
    <property type="molecule type" value="Genomic_DNA"/>
</dbReference>
<evidence type="ECO:0000313" key="2">
    <source>
        <dbReference type="Proteomes" id="UP000278627"/>
    </source>
</evidence>
<reference evidence="1 2" key="2">
    <citation type="submission" date="2018-11" db="EMBL/GenBank/DDBJ databases">
        <authorList>
            <consortium name="Pathogen Informatics"/>
        </authorList>
    </citation>
    <scope>NUCLEOTIDE SEQUENCE [LARGE SCALE GENOMIC DNA]</scope>
</reference>
<dbReference type="WBParaSite" id="BPAG_0000747601-mRNA-1">
    <property type="protein sequence ID" value="BPAG_0000747601-mRNA-1"/>
    <property type="gene ID" value="BPAG_0000747601"/>
</dbReference>